<accession>A0ACC2PZA2</accession>
<evidence type="ECO:0000313" key="2">
    <source>
        <dbReference type="Proteomes" id="UP001231649"/>
    </source>
</evidence>
<reference evidence="1" key="1">
    <citation type="submission" date="2023-03" db="EMBL/GenBank/DDBJ databases">
        <title>Chromosome-level genomes of two armyworms, Mythimna separata and Mythimna loreyi, provide insights into the biosynthesis and reception of sex pheromones.</title>
        <authorList>
            <person name="Zhao H."/>
        </authorList>
    </citation>
    <scope>NUCLEOTIDE SEQUENCE</scope>
    <source>
        <strain evidence="1">BeijingLab</strain>
    </source>
</reference>
<keyword evidence="2" id="KW-1185">Reference proteome</keyword>
<protein>
    <submittedName>
        <fullName evidence="1">Uncharacterized protein</fullName>
    </submittedName>
</protein>
<name>A0ACC2PZA2_9NEOP</name>
<comment type="caution">
    <text evidence="1">The sequence shown here is derived from an EMBL/GenBank/DDBJ whole genome shotgun (WGS) entry which is preliminary data.</text>
</comment>
<dbReference type="Proteomes" id="UP001231649">
    <property type="component" value="Chromosome 32"/>
</dbReference>
<dbReference type="EMBL" id="CM056808">
    <property type="protein sequence ID" value="KAJ8704284.1"/>
    <property type="molecule type" value="Genomic_DNA"/>
</dbReference>
<proteinExistence type="predicted"/>
<sequence length="524" mass="60102">MPVMTRKATAQDMELKLKTALQELKESKLQCQQILQENEESEKEIKKIVFQNTSLKRELVGLSQQLQEVVDERDQLRAITEGFSNCSNLYEEALCKVRDLEDELVHANCNIHKLQKELECTQIEKTNHLYDELLNSNCRPHSLVTIDLTEDSLVKHNNYKLSKNKVKKYARLNKIIKKCKIYKKQKNNCSKNIQLRKDRVNLINQLNNYQIKLEDSINIYKMDTEQLQSEIQSLNNSLKSIYSKYICSQSQIKEHILATNDLVDKVDSLTVSINKCTCQRDSNQADLQLVETEDKSQAISAQDCVPSQVPHIQHDLTHGVSSVNCSFSSDNSGDYQSIMFSDSIGRGLGQLVSGYLPFSSQNYCTPQATYHHIMSLVGEHVYNPNSILTVFVGNSVNVKIDDISNSVTNLLKLNCKKIILCAFPYFKHLTYNQNKYIHMLNEHMQFLVHHHSDKFIFYDINNFVDKLLSTRYTVYLPIVFRRKIAKLLSFIINTDIANMSKYSFSPQIVSSDTNDKAAGSVGLN</sequence>
<organism evidence="1 2">
    <name type="scientific">Mythimna loreyi</name>
    <dbReference type="NCBI Taxonomy" id="667449"/>
    <lineage>
        <taxon>Eukaryota</taxon>
        <taxon>Metazoa</taxon>
        <taxon>Ecdysozoa</taxon>
        <taxon>Arthropoda</taxon>
        <taxon>Hexapoda</taxon>
        <taxon>Insecta</taxon>
        <taxon>Pterygota</taxon>
        <taxon>Neoptera</taxon>
        <taxon>Endopterygota</taxon>
        <taxon>Lepidoptera</taxon>
        <taxon>Glossata</taxon>
        <taxon>Ditrysia</taxon>
        <taxon>Noctuoidea</taxon>
        <taxon>Noctuidae</taxon>
        <taxon>Noctuinae</taxon>
        <taxon>Hadenini</taxon>
        <taxon>Mythimna</taxon>
    </lineage>
</organism>
<gene>
    <name evidence="1" type="ORF">PYW08_013008</name>
</gene>
<evidence type="ECO:0000313" key="1">
    <source>
        <dbReference type="EMBL" id="KAJ8704284.1"/>
    </source>
</evidence>